<dbReference type="RefSeq" id="WP_183198934.1">
    <property type="nucleotide sequence ID" value="NZ_JACIEK010000001.1"/>
</dbReference>
<accession>A0A7W6EDS2</accession>
<evidence type="ECO:0000313" key="1">
    <source>
        <dbReference type="EMBL" id="MBB3997482.1"/>
    </source>
</evidence>
<dbReference type="AlphaFoldDB" id="A0A7W6EDS2"/>
<sequence>MPNKQIPLHSWPAHEVKAYLEGIGEPVPAARARGMGLNPFGTKKWKYSGMVIGYVSPGGTGRRPVVGVQDVQPERELIGTRIKLTMDGLYVHDYPGGGPHRVLCEFSGRNQTDSEAEDLKFACEVTCGAEQRAAINGKPIFHGLVVGPNGISFSGKTINVRSKTDDQILTVLNSGAFSSGLSLLSSVQPALKPFVGLATGFIQTALSRSENAMVQDFNLGLDFDGAASSARLRLGTYIVIQAPNAPWNWDFFEWESATQAIYDKGSGNALRLNYMTFGISPFM</sequence>
<reference evidence="1 2" key="1">
    <citation type="submission" date="2020-08" db="EMBL/GenBank/DDBJ databases">
        <title>Genomic Encyclopedia of Type Strains, Phase IV (KMG-IV): sequencing the most valuable type-strain genomes for metagenomic binning, comparative biology and taxonomic classification.</title>
        <authorList>
            <person name="Goeker M."/>
        </authorList>
    </citation>
    <scope>NUCLEOTIDE SEQUENCE [LARGE SCALE GENOMIC DNA]</scope>
    <source>
        <strain evidence="1 2">DSM 102238</strain>
    </source>
</reference>
<name>A0A7W6EDS2_9HYPH</name>
<proteinExistence type="predicted"/>
<protein>
    <submittedName>
        <fullName evidence="1">Uncharacterized protein</fullName>
    </submittedName>
</protein>
<evidence type="ECO:0000313" key="2">
    <source>
        <dbReference type="Proteomes" id="UP000542776"/>
    </source>
</evidence>
<keyword evidence="2" id="KW-1185">Reference proteome</keyword>
<dbReference type="Proteomes" id="UP000542776">
    <property type="component" value="Unassembled WGS sequence"/>
</dbReference>
<gene>
    <name evidence="1" type="ORF">GGR04_001303</name>
</gene>
<dbReference type="EMBL" id="JACIEK010000001">
    <property type="protein sequence ID" value="MBB3997482.1"/>
    <property type="molecule type" value="Genomic_DNA"/>
</dbReference>
<comment type="caution">
    <text evidence="1">The sequence shown here is derived from an EMBL/GenBank/DDBJ whole genome shotgun (WGS) entry which is preliminary data.</text>
</comment>
<organism evidence="1 2">
    <name type="scientific">Aureimonas pseudogalii</name>
    <dbReference type="NCBI Taxonomy" id="1744844"/>
    <lineage>
        <taxon>Bacteria</taxon>
        <taxon>Pseudomonadati</taxon>
        <taxon>Pseudomonadota</taxon>
        <taxon>Alphaproteobacteria</taxon>
        <taxon>Hyphomicrobiales</taxon>
        <taxon>Aurantimonadaceae</taxon>
        <taxon>Aureimonas</taxon>
    </lineage>
</organism>